<gene>
    <name evidence="2" type="ORF">BEK98_43020</name>
</gene>
<dbReference type="OrthoDB" id="9812295at2"/>
<feature type="domain" description="NADPH-dependent FMN reductase-like" evidence="1">
    <location>
        <begin position="9"/>
        <end position="152"/>
    </location>
</feature>
<proteinExistence type="predicted"/>
<organism evidence="2 3">
    <name type="scientific">Streptomyces diastatochromogenes</name>
    <dbReference type="NCBI Taxonomy" id="42236"/>
    <lineage>
        <taxon>Bacteria</taxon>
        <taxon>Bacillati</taxon>
        <taxon>Actinomycetota</taxon>
        <taxon>Actinomycetes</taxon>
        <taxon>Kitasatosporales</taxon>
        <taxon>Streptomycetaceae</taxon>
        <taxon>Streptomyces</taxon>
    </lineage>
</organism>
<dbReference type="EMBL" id="MCGQ01000058">
    <property type="protein sequence ID" value="OXY88025.1"/>
    <property type="molecule type" value="Genomic_DNA"/>
</dbReference>
<dbReference type="RefSeq" id="WP_094222460.1">
    <property type="nucleotide sequence ID" value="NZ_MCGQ01000058.1"/>
</dbReference>
<comment type="caution">
    <text evidence="2">The sequence shown here is derived from an EMBL/GenBank/DDBJ whole genome shotgun (WGS) entry which is preliminary data.</text>
</comment>
<dbReference type="PANTHER" id="PTHR30543">
    <property type="entry name" value="CHROMATE REDUCTASE"/>
    <property type="match status" value="1"/>
</dbReference>
<dbReference type="AlphaFoldDB" id="A0A233RX99"/>
<protein>
    <submittedName>
        <fullName evidence="2">FMN reductase</fullName>
    </submittedName>
</protein>
<evidence type="ECO:0000313" key="2">
    <source>
        <dbReference type="EMBL" id="OXY88025.1"/>
    </source>
</evidence>
<reference evidence="2 3" key="1">
    <citation type="submission" date="2016-07" db="EMBL/GenBank/DDBJ databases">
        <title>Draft genome of Streptomyces diastatochromogenes.</title>
        <authorList>
            <person name="Podduturi R."/>
            <person name="Lukassen M.B."/>
            <person name="Clausen N."/>
            <person name="Nielsen J.L."/>
            <person name="Jorgensen N.O."/>
        </authorList>
    </citation>
    <scope>NUCLEOTIDE SEQUENCE [LARGE SCALE GENOMIC DNA]</scope>
    <source>
        <strain evidence="2 3">DSM 40608</strain>
    </source>
</reference>
<dbReference type="GO" id="GO:0016491">
    <property type="term" value="F:oxidoreductase activity"/>
    <property type="evidence" value="ECO:0007669"/>
    <property type="project" value="InterPro"/>
</dbReference>
<accession>A0A233RX99</accession>
<dbReference type="GO" id="GO:0010181">
    <property type="term" value="F:FMN binding"/>
    <property type="evidence" value="ECO:0007669"/>
    <property type="project" value="TreeGrafter"/>
</dbReference>
<dbReference type="InterPro" id="IPR029039">
    <property type="entry name" value="Flavoprotein-like_sf"/>
</dbReference>
<dbReference type="PANTHER" id="PTHR30543:SF21">
    <property type="entry name" value="NAD(P)H-DEPENDENT FMN REDUCTASE LOT6"/>
    <property type="match status" value="1"/>
</dbReference>
<name>A0A233RX99_STRDA</name>
<evidence type="ECO:0000259" key="1">
    <source>
        <dbReference type="Pfam" id="PF03358"/>
    </source>
</evidence>
<sequence length="204" mass="22919">MDDGDDRLRLVILVGAAREGRFGLAAAEWLATRARLRSDFEVDVIDLATAWLPDLMTADPAVPRPSAVRDLSPWLAAADAFAVVTQEHRSGYPASLKNAIDWYDSEWHAKPVGFVCYGGPSGGLWAVAQLRQVFAESHAVTVPETVSFDNYQERWGSEGQFLDTEDCRRDALAMLDRLDWWARALRRARAREPYTYSYPARAEE</sequence>
<dbReference type="GO" id="GO:0005829">
    <property type="term" value="C:cytosol"/>
    <property type="evidence" value="ECO:0007669"/>
    <property type="project" value="TreeGrafter"/>
</dbReference>
<keyword evidence="3" id="KW-1185">Reference proteome</keyword>
<evidence type="ECO:0000313" key="3">
    <source>
        <dbReference type="Proteomes" id="UP000215483"/>
    </source>
</evidence>
<dbReference type="Proteomes" id="UP000215483">
    <property type="component" value="Unassembled WGS sequence"/>
</dbReference>
<dbReference type="SUPFAM" id="SSF52218">
    <property type="entry name" value="Flavoproteins"/>
    <property type="match status" value="1"/>
</dbReference>
<dbReference type="InterPro" id="IPR005025">
    <property type="entry name" value="FMN_Rdtase-like_dom"/>
</dbReference>
<dbReference type="Pfam" id="PF03358">
    <property type="entry name" value="FMN_red"/>
    <property type="match status" value="1"/>
</dbReference>
<dbReference type="InterPro" id="IPR050712">
    <property type="entry name" value="NAD(P)H-dep_reductase"/>
</dbReference>
<dbReference type="Gene3D" id="3.40.50.360">
    <property type="match status" value="1"/>
</dbReference>